<proteinExistence type="predicted"/>
<protein>
    <submittedName>
        <fullName evidence="1">Uncharacterized protein</fullName>
    </submittedName>
</protein>
<evidence type="ECO:0000313" key="2">
    <source>
        <dbReference type="Proteomes" id="UP001220225"/>
    </source>
</evidence>
<reference evidence="1 2" key="1">
    <citation type="submission" date="2023-02" db="EMBL/GenBank/DDBJ databases">
        <title>Entomopathogenic bacteria.</title>
        <authorList>
            <person name="Machado R.A."/>
        </authorList>
    </citation>
    <scope>NUCLEOTIDE SEQUENCE [LARGE SCALE GENOMIC DNA]</scope>
    <source>
        <strain evidence="1 2">XENO-2</strain>
    </source>
</reference>
<name>A0ABT5LRA8_9GAMM</name>
<comment type="caution">
    <text evidence="1">The sequence shown here is derived from an EMBL/GenBank/DDBJ whole genome shotgun (WGS) entry which is preliminary data.</text>
</comment>
<keyword evidence="2" id="KW-1185">Reference proteome</keyword>
<sequence length="180" mass="20960">MRCFKKKTHKTPYISEPIHYVEDIEVAYRWDSRPPDVIQKVGFQGSGRLYFNNIFGHRTVFVASDEEGAEFYFKELEKGMSKYSLSNIYYLYKINILGIPAVPVYGNENNFGFAQKFATRSPIIESNIVDKEYATPRFSLISRFSNYLSGKAKHNHEIQLLGPISPDRIRFLSQRTLREN</sequence>
<accession>A0ABT5LRA8</accession>
<dbReference type="EMBL" id="JAQRFN010000009">
    <property type="protein sequence ID" value="MDC9596938.1"/>
    <property type="molecule type" value="Genomic_DNA"/>
</dbReference>
<organism evidence="1 2">
    <name type="scientific">Xenorhabdus anantnagensis</name>
    <dbReference type="NCBI Taxonomy" id="3025875"/>
    <lineage>
        <taxon>Bacteria</taxon>
        <taxon>Pseudomonadati</taxon>
        <taxon>Pseudomonadota</taxon>
        <taxon>Gammaproteobacteria</taxon>
        <taxon>Enterobacterales</taxon>
        <taxon>Morganellaceae</taxon>
        <taxon>Xenorhabdus</taxon>
    </lineage>
</organism>
<dbReference type="Proteomes" id="UP001220225">
    <property type="component" value="Unassembled WGS sequence"/>
</dbReference>
<dbReference type="SUPFAM" id="SSF56399">
    <property type="entry name" value="ADP-ribosylation"/>
    <property type="match status" value="1"/>
</dbReference>
<evidence type="ECO:0000313" key="1">
    <source>
        <dbReference type="EMBL" id="MDC9596938.1"/>
    </source>
</evidence>
<dbReference type="RefSeq" id="WP_273575535.1">
    <property type="nucleotide sequence ID" value="NZ_JAQRFN010000009.1"/>
</dbReference>
<gene>
    <name evidence="1" type="ORF">PSI14_08650</name>
</gene>